<keyword evidence="7" id="KW-1185">Reference proteome</keyword>
<evidence type="ECO:0000313" key="6">
    <source>
        <dbReference type="EMBL" id="CAH1981378.1"/>
    </source>
</evidence>
<organism evidence="6 7">
    <name type="scientific">Acanthoscelides obtectus</name>
    <name type="common">Bean weevil</name>
    <name type="synonym">Bruchus obtectus</name>
    <dbReference type="NCBI Taxonomy" id="200917"/>
    <lineage>
        <taxon>Eukaryota</taxon>
        <taxon>Metazoa</taxon>
        <taxon>Ecdysozoa</taxon>
        <taxon>Arthropoda</taxon>
        <taxon>Hexapoda</taxon>
        <taxon>Insecta</taxon>
        <taxon>Pterygota</taxon>
        <taxon>Neoptera</taxon>
        <taxon>Endopterygota</taxon>
        <taxon>Coleoptera</taxon>
        <taxon>Polyphaga</taxon>
        <taxon>Cucujiformia</taxon>
        <taxon>Chrysomeloidea</taxon>
        <taxon>Chrysomelidae</taxon>
        <taxon>Bruchinae</taxon>
        <taxon>Bruchini</taxon>
        <taxon>Acanthoscelides</taxon>
    </lineage>
</organism>
<evidence type="ECO:0000256" key="2">
    <source>
        <dbReference type="ARBA" id="ARBA00022771"/>
    </source>
</evidence>
<dbReference type="Pfam" id="PF05253">
    <property type="entry name" value="zf-U11-48K"/>
    <property type="match status" value="1"/>
</dbReference>
<evidence type="ECO:0000256" key="1">
    <source>
        <dbReference type="ARBA" id="ARBA00022723"/>
    </source>
</evidence>
<protein>
    <recommendedName>
        <fullName evidence="5">CHHC U11-48K-type domain-containing protein</fullName>
    </recommendedName>
</protein>
<dbReference type="Proteomes" id="UP001152888">
    <property type="component" value="Unassembled WGS sequence"/>
</dbReference>
<feature type="compositionally biased region" description="Basic and acidic residues" evidence="4">
    <location>
        <begin position="100"/>
        <end position="116"/>
    </location>
</feature>
<sequence>MKKYGRGFVKNVCDSSSSRTGADVPTTGVSAALKSETLDRNSVQHGKRLHAKAEKRIARTSTTGVAGGQQKDRLKRCPLDQSHWVKPSSMANHLVRCRRSQKEHQEQQRQRDEQRRQQRNQQRQQQQHRDQQRQQQQNEQPMDLTSHAGNRTQEVVQQAEENWDDDNYPTYQPQLHGRAVFRNTPPYLSKNERKRWRKSEVERFKKLGLGIEVKL</sequence>
<evidence type="ECO:0000256" key="3">
    <source>
        <dbReference type="ARBA" id="ARBA00022833"/>
    </source>
</evidence>
<keyword evidence="3" id="KW-0862">Zinc</keyword>
<dbReference type="PROSITE" id="PS51800">
    <property type="entry name" value="ZF_CHHC_U11_48K"/>
    <property type="match status" value="1"/>
</dbReference>
<reference evidence="6" key="1">
    <citation type="submission" date="2022-03" db="EMBL/GenBank/DDBJ databases">
        <authorList>
            <person name="Sayadi A."/>
        </authorList>
    </citation>
    <scope>NUCLEOTIDE SEQUENCE</scope>
</reference>
<dbReference type="AlphaFoldDB" id="A0A9P0KTC6"/>
<proteinExistence type="predicted"/>
<dbReference type="EMBL" id="CAKOFQ010006907">
    <property type="protein sequence ID" value="CAH1981378.1"/>
    <property type="molecule type" value="Genomic_DNA"/>
</dbReference>
<keyword evidence="2" id="KW-0863">Zinc-finger</keyword>
<evidence type="ECO:0000259" key="5">
    <source>
        <dbReference type="PROSITE" id="PS51800"/>
    </source>
</evidence>
<accession>A0A9P0KTC6</accession>
<gene>
    <name evidence="6" type="ORF">ACAOBT_LOCUS14440</name>
</gene>
<name>A0A9P0KTC6_ACAOB</name>
<dbReference type="InterPro" id="IPR022776">
    <property type="entry name" value="TRM13/UPF0224_CHHC_Znf_dom"/>
</dbReference>
<keyword evidence="1" id="KW-0479">Metal-binding</keyword>
<dbReference type="OrthoDB" id="41362at2759"/>
<evidence type="ECO:0000256" key="4">
    <source>
        <dbReference type="SAM" id="MobiDB-lite"/>
    </source>
</evidence>
<dbReference type="GO" id="GO:0008270">
    <property type="term" value="F:zinc ion binding"/>
    <property type="evidence" value="ECO:0007669"/>
    <property type="project" value="UniProtKB-KW"/>
</dbReference>
<feature type="domain" description="CHHC U11-48K-type" evidence="5">
    <location>
        <begin position="74"/>
        <end position="101"/>
    </location>
</feature>
<evidence type="ECO:0000313" key="7">
    <source>
        <dbReference type="Proteomes" id="UP001152888"/>
    </source>
</evidence>
<feature type="region of interest" description="Disordered" evidence="4">
    <location>
        <begin position="1"/>
        <end position="148"/>
    </location>
</feature>
<comment type="caution">
    <text evidence="6">The sequence shown here is derived from an EMBL/GenBank/DDBJ whole genome shotgun (WGS) entry which is preliminary data.</text>
</comment>